<dbReference type="EMBL" id="CP019480">
    <property type="protein sequence ID" value="UQC90258.1"/>
    <property type="molecule type" value="Genomic_DNA"/>
</dbReference>
<dbReference type="Proteomes" id="UP000830671">
    <property type="component" value="Chromosome 8"/>
</dbReference>
<dbReference type="AlphaFoldDB" id="A0A9Q8T7C9"/>
<dbReference type="GeneID" id="73349722"/>
<evidence type="ECO:0000313" key="2">
    <source>
        <dbReference type="Proteomes" id="UP000830671"/>
    </source>
</evidence>
<organism evidence="1 2">
    <name type="scientific">Colletotrichum lupini</name>
    <dbReference type="NCBI Taxonomy" id="145971"/>
    <lineage>
        <taxon>Eukaryota</taxon>
        <taxon>Fungi</taxon>
        <taxon>Dikarya</taxon>
        <taxon>Ascomycota</taxon>
        <taxon>Pezizomycotina</taxon>
        <taxon>Sordariomycetes</taxon>
        <taxon>Hypocreomycetidae</taxon>
        <taxon>Glomerellales</taxon>
        <taxon>Glomerellaceae</taxon>
        <taxon>Colletotrichum</taxon>
        <taxon>Colletotrichum acutatum species complex</taxon>
    </lineage>
</organism>
<accession>A0A9Q8T7C9</accession>
<dbReference type="PANTHER" id="PTHR35896:SF3">
    <property type="entry name" value="MAJOR FACILITATOR SUPERFAMILY TRANSPORTER"/>
    <property type="match status" value="1"/>
</dbReference>
<dbReference type="RefSeq" id="XP_049151859.1">
    <property type="nucleotide sequence ID" value="XM_049294712.1"/>
</dbReference>
<sequence length="296" mass="33413">MHTRNAINSRQAQDNFECGKKLHLPSWCLPLTSQTHLISWRIVKTGGNTGKEGGRMFPSQLPCACLETSPLTISFEIFLPLPAIYSLYLTFRRLPIANASLIDSFHDELSRNTVGSKSNLRWTDVDATFHDFFAGAFSHEYSLLSIEPSPHTVPIHTCGSTVPEAKANGCVFDVMAYGWVPSQCYNGDLVSTYNAYDMSPWAFDKNLTKPASEQVLMAGERRILYTDLRFHQEHCFYTWHNLLHSVEHQRPLIHNLSASTEHRHHCKGLFLHGEAPTGPVVPAFFHCVDMEEPVVL</sequence>
<proteinExistence type="predicted"/>
<evidence type="ECO:0000313" key="1">
    <source>
        <dbReference type="EMBL" id="UQC90258.1"/>
    </source>
</evidence>
<name>A0A9Q8T7C9_9PEZI</name>
<dbReference type="InterPro" id="IPR053008">
    <property type="entry name" value="Phomopsin_biosynth_assoc"/>
</dbReference>
<gene>
    <name evidence="1" type="ORF">CLUP02_15788</name>
</gene>
<dbReference type="KEGG" id="clup:CLUP02_15788"/>
<reference evidence="1" key="1">
    <citation type="journal article" date="2021" name="Mol. Plant Microbe Interact.">
        <title>Complete Genome Sequence of the Plant-Pathogenic Fungus Colletotrichum lupini.</title>
        <authorList>
            <person name="Baroncelli R."/>
            <person name="Pensec F."/>
            <person name="Da Lio D."/>
            <person name="Boufleur T."/>
            <person name="Vicente I."/>
            <person name="Sarrocco S."/>
            <person name="Picot A."/>
            <person name="Baraldi E."/>
            <person name="Sukno S."/>
            <person name="Thon M."/>
            <person name="Le Floch G."/>
        </authorList>
    </citation>
    <scope>NUCLEOTIDE SEQUENCE</scope>
    <source>
        <strain evidence="1">IMI 504893</strain>
    </source>
</reference>
<dbReference type="PANTHER" id="PTHR35896">
    <property type="entry name" value="IG-LIKE DOMAIN-CONTAINING PROTEIN"/>
    <property type="match status" value="1"/>
</dbReference>
<protein>
    <submittedName>
        <fullName evidence="1">Uncharacterized protein</fullName>
    </submittedName>
</protein>
<keyword evidence="2" id="KW-1185">Reference proteome</keyword>